<keyword evidence="7" id="KW-1133">Transmembrane helix</keyword>
<comment type="caution">
    <text evidence="12">The sequence shown here is derived from an EMBL/GenBank/DDBJ whole genome shotgun (WGS) entry which is preliminary data.</text>
</comment>
<dbReference type="PROSITE" id="PS00086">
    <property type="entry name" value="CYTOCHROME_P450"/>
    <property type="match status" value="1"/>
</dbReference>
<dbReference type="Gene3D" id="1.10.630.10">
    <property type="entry name" value="Cytochrome P450"/>
    <property type="match status" value="1"/>
</dbReference>
<protein>
    <recommendedName>
        <fullName evidence="14">Cytochrome P450</fullName>
    </recommendedName>
</protein>
<reference evidence="12 13" key="1">
    <citation type="journal article" date="2020" name="BMC Genomics">
        <title>Intraspecific diversification of the crop wild relative Brassica cretica Lam. using demographic model selection.</title>
        <authorList>
            <person name="Kioukis A."/>
            <person name="Michalopoulou V.A."/>
            <person name="Briers L."/>
            <person name="Pirintsos S."/>
            <person name="Studholme D.J."/>
            <person name="Pavlidis P."/>
            <person name="Sarris P.F."/>
        </authorList>
    </citation>
    <scope>NUCLEOTIDE SEQUENCE [LARGE SCALE GENOMIC DNA]</scope>
    <source>
        <strain evidence="13">cv. PFS-1207/04</strain>
    </source>
</reference>
<dbReference type="PRINTS" id="PR00463">
    <property type="entry name" value="EP450I"/>
</dbReference>
<evidence type="ECO:0000256" key="2">
    <source>
        <dbReference type="ARBA" id="ARBA00004167"/>
    </source>
</evidence>
<dbReference type="EMBL" id="QGKV02000299">
    <property type="protein sequence ID" value="KAF3592399.1"/>
    <property type="molecule type" value="Genomic_DNA"/>
</dbReference>
<dbReference type="Proteomes" id="UP000266723">
    <property type="component" value="Unassembled WGS sequence"/>
</dbReference>
<dbReference type="PANTHER" id="PTHR24298:SF475">
    <property type="entry name" value="CYTOCHROME P450 705A5-RELATED"/>
    <property type="match status" value="1"/>
</dbReference>
<dbReference type="Pfam" id="PF00067">
    <property type="entry name" value="p450"/>
    <property type="match status" value="2"/>
</dbReference>
<keyword evidence="13" id="KW-1185">Reference proteome</keyword>
<dbReference type="InterPro" id="IPR017972">
    <property type="entry name" value="Cyt_P450_CS"/>
</dbReference>
<dbReference type="InterPro" id="IPR002401">
    <property type="entry name" value="Cyt_P450_E_grp-I"/>
</dbReference>
<keyword evidence="9 11" id="KW-0503">Monooxygenase</keyword>
<evidence type="ECO:0008006" key="14">
    <source>
        <dbReference type="Google" id="ProtNLM"/>
    </source>
</evidence>
<keyword evidence="10" id="KW-0472">Membrane</keyword>
<dbReference type="SUPFAM" id="SSF48264">
    <property type="entry name" value="Cytochrome P450"/>
    <property type="match status" value="1"/>
</dbReference>
<keyword evidence="5" id="KW-0812">Transmembrane</keyword>
<keyword evidence="4 11" id="KW-0349">Heme</keyword>
<keyword evidence="8 11" id="KW-0560">Oxidoreductase</keyword>
<gene>
    <name evidence="12" type="ORF">DY000_02020810</name>
</gene>
<evidence type="ECO:0000256" key="9">
    <source>
        <dbReference type="ARBA" id="ARBA00023033"/>
    </source>
</evidence>
<organism evidence="12 13">
    <name type="scientific">Brassica cretica</name>
    <name type="common">Mustard</name>
    <dbReference type="NCBI Taxonomy" id="69181"/>
    <lineage>
        <taxon>Eukaryota</taxon>
        <taxon>Viridiplantae</taxon>
        <taxon>Streptophyta</taxon>
        <taxon>Embryophyta</taxon>
        <taxon>Tracheophyta</taxon>
        <taxon>Spermatophyta</taxon>
        <taxon>Magnoliopsida</taxon>
        <taxon>eudicotyledons</taxon>
        <taxon>Gunneridae</taxon>
        <taxon>Pentapetalae</taxon>
        <taxon>rosids</taxon>
        <taxon>malvids</taxon>
        <taxon>Brassicales</taxon>
        <taxon>Brassicaceae</taxon>
        <taxon>Brassiceae</taxon>
        <taxon>Brassica</taxon>
    </lineage>
</organism>
<evidence type="ECO:0000256" key="7">
    <source>
        <dbReference type="ARBA" id="ARBA00022989"/>
    </source>
</evidence>
<sequence length="373" mass="42476">MIVSFRGLLPIHEPLLFGPSTFLMAPCGDYWKFMKKLIVSNLLGSQALERSRGIRAKEIKKFYSNLLDKAIKSETVEISKEAMSLNNNIIFKILMGRTSCSEEDGEAERARGLVIESFALFKKIFFATLLHRPLEMLEISLIKKDILNVSDRFDEFLEKILRKHEEEKISEHQSRDMMDVLLEASRDENADYKITRNHIKSFLIISQTTQWTMAEIMNDTNILERLKEEIDCVVGKSRLIQETDLPNLPYLQGVVKEGLRLHPPGPLLIRNFKEGCMIEPLEFKPERFLASSILSEQVLKYIPFGSGRRGCPGANLANILIGTAVGTMVQWFDWRIKGDKVNLEEAAGGMNLTMAHPLKCNPVARTINFLTSN</sequence>
<dbReference type="InterPro" id="IPR036396">
    <property type="entry name" value="Cyt_P450_sf"/>
</dbReference>
<keyword evidence="11" id="KW-0408">Iron</keyword>
<name>A0ABQ7E606_BRACR</name>
<dbReference type="InterPro" id="IPR001128">
    <property type="entry name" value="Cyt_P450"/>
</dbReference>
<evidence type="ECO:0000256" key="11">
    <source>
        <dbReference type="RuleBase" id="RU000461"/>
    </source>
</evidence>
<evidence type="ECO:0000256" key="5">
    <source>
        <dbReference type="ARBA" id="ARBA00022692"/>
    </source>
</evidence>
<evidence type="ECO:0000256" key="4">
    <source>
        <dbReference type="ARBA" id="ARBA00022617"/>
    </source>
</evidence>
<dbReference type="InterPro" id="IPR051103">
    <property type="entry name" value="Plant_metabolite_P450s"/>
</dbReference>
<evidence type="ECO:0000313" key="13">
    <source>
        <dbReference type="Proteomes" id="UP000266723"/>
    </source>
</evidence>
<evidence type="ECO:0000256" key="10">
    <source>
        <dbReference type="ARBA" id="ARBA00023136"/>
    </source>
</evidence>
<evidence type="ECO:0000313" key="12">
    <source>
        <dbReference type="EMBL" id="KAF3592399.1"/>
    </source>
</evidence>
<evidence type="ECO:0000256" key="1">
    <source>
        <dbReference type="ARBA" id="ARBA00001971"/>
    </source>
</evidence>
<evidence type="ECO:0000256" key="8">
    <source>
        <dbReference type="ARBA" id="ARBA00023002"/>
    </source>
</evidence>
<proteinExistence type="inferred from homology"/>
<accession>A0ABQ7E606</accession>
<comment type="similarity">
    <text evidence="3 11">Belongs to the cytochrome P450 family.</text>
</comment>
<evidence type="ECO:0000256" key="3">
    <source>
        <dbReference type="ARBA" id="ARBA00010617"/>
    </source>
</evidence>
<dbReference type="PRINTS" id="PR00385">
    <property type="entry name" value="P450"/>
</dbReference>
<dbReference type="PANTHER" id="PTHR24298">
    <property type="entry name" value="FLAVONOID 3'-MONOOXYGENASE-RELATED"/>
    <property type="match status" value="1"/>
</dbReference>
<comment type="subcellular location">
    <subcellularLocation>
        <location evidence="2">Membrane</location>
        <topology evidence="2">Single-pass membrane protein</topology>
    </subcellularLocation>
</comment>
<comment type="cofactor">
    <cofactor evidence="1">
        <name>heme</name>
        <dbReference type="ChEBI" id="CHEBI:30413"/>
    </cofactor>
</comment>
<evidence type="ECO:0000256" key="6">
    <source>
        <dbReference type="ARBA" id="ARBA00022723"/>
    </source>
</evidence>
<keyword evidence="6 11" id="KW-0479">Metal-binding</keyword>